<dbReference type="SUPFAM" id="SSF53098">
    <property type="entry name" value="Ribonuclease H-like"/>
    <property type="match status" value="1"/>
</dbReference>
<dbReference type="EMBL" id="AC069158">
    <property type="protein sequence ID" value="AAK98693.1"/>
    <property type="molecule type" value="Genomic_DNA"/>
</dbReference>
<dbReference type="InterPro" id="IPR012337">
    <property type="entry name" value="RNaseH-like_sf"/>
</dbReference>
<reference evidence="4" key="1">
    <citation type="submission" date="2001-09" db="EMBL/GenBank/DDBJ databases">
        <title>Genomic Sequence for Oryza sativa, Nipponbare strain, clone OSJNBa0049O12, from chromosome 2, complete sequence.</title>
        <authorList>
            <person name="Spiegel L."/>
            <person name="Nascimento L."/>
            <person name="de la Bastide M."/>
            <person name="Kirchoff K."/>
            <person name="Preston R."/>
            <person name="King L."/>
            <person name="Vil M.D."/>
            <person name="Baker J."/>
            <person name="Zutavern T."/>
            <person name="Santos L."/>
            <person name="Miller B."/>
            <person name="Kuit K."/>
            <person name="Cunnius D.M."/>
            <person name="Balija V."/>
            <person name="Shah R."/>
            <person name="Bahret A."/>
            <person name="Bell M."/>
            <person name="Yang C."/>
            <person name="Palmer L."/>
            <person name="O'Shaughnessy A."/>
            <person name="Dedhia N."/>
            <person name="McCombie W.R."/>
        </authorList>
    </citation>
    <scope>NUCLEOTIDE SEQUENCE</scope>
    <source>
        <strain evidence="4">Nipponbare</strain>
    </source>
</reference>
<evidence type="ECO:0000259" key="3">
    <source>
        <dbReference type="Pfam" id="PF05699"/>
    </source>
</evidence>
<feature type="domain" description="DUF659" evidence="2">
    <location>
        <begin position="247"/>
        <end position="398"/>
    </location>
</feature>
<proteinExistence type="predicted"/>
<name>Q948G9_ORYSA</name>
<accession>Q948G9</accession>
<dbReference type="InterPro" id="IPR003903">
    <property type="entry name" value="UIM_dom"/>
</dbReference>
<dbReference type="PROSITE" id="PS50330">
    <property type="entry name" value="UIM"/>
    <property type="match status" value="1"/>
</dbReference>
<dbReference type="Pfam" id="PF05699">
    <property type="entry name" value="Dimer_Tnp_hAT"/>
    <property type="match status" value="1"/>
</dbReference>
<sequence length="891" mass="101603">MMSLSQPGFTFSSVTARCAQDRRGDGVRPRQIRRLRAGEAGSRAVSGGNHAVRDGNRLGRRARVPPNVREFFCRELDRIKDAGDQRKSDSGRRVEAARVNYYDLTGDADEEEQMEAAIAASRQDENFRRDVEERGGTYEHGGGSGSAQPEARKGRSNPITNMLRRATSHRESPAVRDYNLASAKAPVQPRIDTGFFTKKGKQARQAIGESWARFFFTAGIPGRNADNPYFVSAVRETQKWGESVPSPTGNEIDGKYLDSTEKDVKKQFDRFKKDWDEYGVTIMCDSWTGPTSMSVINFLIYCNGIMFFHKSIDATGQSQDANFVLKEIRKVVREIGSEHVVQIITDNGSNYKKACRLLRQEYKTIVWQPCVAHTVNLMLKEVGKMPDHEMVIESARKICRWLYNHNKLHAMMVLAIGGELVKWNATRFGTNYMFLQSFLRKRDLFMQWMASSVFMQSKFSGTLEGRYAHACLSSLSWWENLEAVVSSVQPMYSFLRFADEDKNPNLGEVLLRYQLLKMEYDSLFANQRDKFEAYMEIVNRRMHDLTNETLINAAAALNPRTHYAYSPSATVFQDLRQAFEWMTDIDTAAAALLKVEMYRRKTGEFGRALARRMAIDGKTSPAQWWSMFASDTPNLKKLALRLVGQCCSSSGCERNWSTFAFVHTKVRNRLTHKKLNKLVYVNYNLRLRIQQANAQIRCLDGLVLIAMKRPKEAQSTKSPMIVAQELKQMTATTMVKEAKALLMCPPRGHTQQSDHHSPVQFTGEGDFTHATQDQDHGAPSSQRTTIAPGVRQQQQFSDIQQDSSSSFSASNFESGYPTYVYNHPQASDYPVTTWVYEWQEPQCSNISRLPSSYRGYRTKPCGYRVYTVDFEFKNLETKFVRFFAVTARLPR</sequence>
<evidence type="ECO:0000259" key="2">
    <source>
        <dbReference type="Pfam" id="PF04937"/>
    </source>
</evidence>
<feature type="compositionally biased region" description="Low complexity" evidence="1">
    <location>
        <begin position="792"/>
        <end position="808"/>
    </location>
</feature>
<protein>
    <submittedName>
        <fullName evidence="4">Putative transposable element</fullName>
    </submittedName>
</protein>
<dbReference type="PANTHER" id="PTHR32166">
    <property type="entry name" value="OSJNBA0013A04.12 PROTEIN"/>
    <property type="match status" value="1"/>
</dbReference>
<dbReference type="InterPro" id="IPR008906">
    <property type="entry name" value="HATC_C_dom"/>
</dbReference>
<feature type="region of interest" description="Disordered" evidence="1">
    <location>
        <begin position="134"/>
        <end position="158"/>
    </location>
</feature>
<dbReference type="AlphaFoldDB" id="Q948G9"/>
<evidence type="ECO:0000256" key="1">
    <source>
        <dbReference type="SAM" id="MobiDB-lite"/>
    </source>
</evidence>
<organism evidence="4">
    <name type="scientific">Oryza sativa</name>
    <name type="common">Rice</name>
    <dbReference type="NCBI Taxonomy" id="4530"/>
    <lineage>
        <taxon>Eukaryota</taxon>
        <taxon>Viridiplantae</taxon>
        <taxon>Streptophyta</taxon>
        <taxon>Embryophyta</taxon>
        <taxon>Tracheophyta</taxon>
        <taxon>Spermatophyta</taxon>
        <taxon>Magnoliopsida</taxon>
        <taxon>Liliopsida</taxon>
        <taxon>Poales</taxon>
        <taxon>Poaceae</taxon>
        <taxon>BOP clade</taxon>
        <taxon>Oryzoideae</taxon>
        <taxon>Oryzeae</taxon>
        <taxon>Oryzinae</taxon>
        <taxon>Oryza</taxon>
    </lineage>
</organism>
<dbReference type="GO" id="GO:0046983">
    <property type="term" value="F:protein dimerization activity"/>
    <property type="evidence" value="ECO:0007669"/>
    <property type="project" value="InterPro"/>
</dbReference>
<feature type="region of interest" description="Disordered" evidence="1">
    <location>
        <begin position="746"/>
        <end position="809"/>
    </location>
</feature>
<feature type="domain" description="HAT C-terminal dimerisation" evidence="3">
    <location>
        <begin position="618"/>
        <end position="685"/>
    </location>
</feature>
<dbReference type="PANTHER" id="PTHR32166:SF123">
    <property type="entry name" value="BED-TYPE DOMAIN-CONTAINING PROTEIN"/>
    <property type="match status" value="1"/>
</dbReference>
<feature type="region of interest" description="Disordered" evidence="1">
    <location>
        <begin position="38"/>
        <end position="61"/>
    </location>
</feature>
<dbReference type="Pfam" id="PF04937">
    <property type="entry name" value="DUF659"/>
    <property type="match status" value="1"/>
</dbReference>
<gene>
    <name evidence="4" type="primary">OSJNBa0049O12.5</name>
</gene>
<evidence type="ECO:0000313" key="4">
    <source>
        <dbReference type="EMBL" id="AAK98693.1"/>
    </source>
</evidence>
<dbReference type="InterPro" id="IPR007021">
    <property type="entry name" value="DUF659"/>
</dbReference>